<dbReference type="EMBL" id="JAUTXU010000385">
    <property type="protein sequence ID" value="KAK3681963.1"/>
    <property type="molecule type" value="Genomic_DNA"/>
</dbReference>
<organism evidence="1 2">
    <name type="scientific">Vermiconidia calcicola</name>
    <dbReference type="NCBI Taxonomy" id="1690605"/>
    <lineage>
        <taxon>Eukaryota</taxon>
        <taxon>Fungi</taxon>
        <taxon>Dikarya</taxon>
        <taxon>Ascomycota</taxon>
        <taxon>Pezizomycotina</taxon>
        <taxon>Dothideomycetes</taxon>
        <taxon>Dothideomycetidae</taxon>
        <taxon>Mycosphaerellales</taxon>
        <taxon>Extremaceae</taxon>
        <taxon>Vermiconidia</taxon>
    </lineage>
</organism>
<name>A0ACC3MDK2_9PEZI</name>
<evidence type="ECO:0000313" key="2">
    <source>
        <dbReference type="Proteomes" id="UP001281147"/>
    </source>
</evidence>
<proteinExistence type="predicted"/>
<comment type="caution">
    <text evidence="1">The sequence shown here is derived from an EMBL/GenBank/DDBJ whole genome shotgun (WGS) entry which is preliminary data.</text>
</comment>
<evidence type="ECO:0000313" key="1">
    <source>
        <dbReference type="EMBL" id="KAK3681963.1"/>
    </source>
</evidence>
<gene>
    <name evidence="1" type="ORF">LTR37_020730</name>
</gene>
<reference evidence="1" key="1">
    <citation type="submission" date="2023-07" db="EMBL/GenBank/DDBJ databases">
        <title>Black Yeasts Isolated from many extreme environments.</title>
        <authorList>
            <person name="Coleine C."/>
            <person name="Stajich J.E."/>
            <person name="Selbmann L."/>
        </authorList>
    </citation>
    <scope>NUCLEOTIDE SEQUENCE</scope>
    <source>
        <strain evidence="1">CCFEE 5714</strain>
    </source>
</reference>
<accession>A0ACC3MDK2</accession>
<keyword evidence="2" id="KW-1185">Reference proteome</keyword>
<sequence>MFGVKLRGKALIGMILLTSGIDFLEFGYDQGLLGGLLSGDRFIEMLGHPNPTMEGALSAIYCFGCALGALVAFIWGEKMGRVGSIMWANVITITGAVIQTACFDYWQMFVARIIAGIGVGLSTVSVPILQSETLPAHNRGALLVIQSCLINSGVAVASWISFACLFVDSSAQWRIPIAMQIVFSSAVLFACFFIPETPRWLSSRGRHEEARVVLAQLNNMQEDDKVIDGQMQEIMENVRRDAELDTTWADTFRNRTPQRNLHRVVLGMGPYMMNQWSGINAITYYLVYTLQNYLEYDRNMALILASVAFTQYGAISFVPYWYIDKIGRRWTIMLSSMGCAICMMVVAGCLLEQTFSRAAAAVSFMFIFIDCFAMGILPVSWSYSSEIQPLSTRNKATAVGVAAHWMSNFVVVFVTPIGLDSIEGNYYWIWAIVNASFVPLVYFFGVETAGRSLEMVDQGFLEEPRVLMGLNRKHREVLRPSKHDEEQRFRRSSIASTEGTANDLIKESAEKE</sequence>
<dbReference type="Proteomes" id="UP001281147">
    <property type="component" value="Unassembled WGS sequence"/>
</dbReference>
<protein>
    <submittedName>
        <fullName evidence="1">Uncharacterized protein</fullName>
    </submittedName>
</protein>